<keyword evidence="3" id="KW-1185">Reference proteome</keyword>
<organism evidence="2 3">
    <name type="scientific">Dentiscutata erythropus</name>
    <dbReference type="NCBI Taxonomy" id="1348616"/>
    <lineage>
        <taxon>Eukaryota</taxon>
        <taxon>Fungi</taxon>
        <taxon>Fungi incertae sedis</taxon>
        <taxon>Mucoromycota</taxon>
        <taxon>Glomeromycotina</taxon>
        <taxon>Glomeromycetes</taxon>
        <taxon>Diversisporales</taxon>
        <taxon>Gigasporaceae</taxon>
        <taxon>Dentiscutata</taxon>
    </lineage>
</organism>
<accession>A0A9N9AKW2</accession>
<dbReference type="AlphaFoldDB" id="A0A9N9AKW2"/>
<evidence type="ECO:0000313" key="2">
    <source>
        <dbReference type="EMBL" id="CAG8534600.1"/>
    </source>
</evidence>
<reference evidence="2" key="1">
    <citation type="submission" date="2021-06" db="EMBL/GenBank/DDBJ databases">
        <authorList>
            <person name="Kallberg Y."/>
            <person name="Tangrot J."/>
            <person name="Rosling A."/>
        </authorList>
    </citation>
    <scope>NUCLEOTIDE SEQUENCE</scope>
    <source>
        <strain evidence="2">MA453B</strain>
    </source>
</reference>
<dbReference type="EMBL" id="CAJVPY010001738">
    <property type="protein sequence ID" value="CAG8534600.1"/>
    <property type="molecule type" value="Genomic_DNA"/>
</dbReference>
<gene>
    <name evidence="2" type="ORF">DERYTH_LOCUS4510</name>
</gene>
<feature type="region of interest" description="Disordered" evidence="1">
    <location>
        <begin position="1"/>
        <end position="36"/>
    </location>
</feature>
<feature type="non-terminal residue" evidence="2">
    <location>
        <position position="49"/>
    </location>
</feature>
<proteinExistence type="predicted"/>
<dbReference type="Proteomes" id="UP000789405">
    <property type="component" value="Unassembled WGS sequence"/>
</dbReference>
<feature type="compositionally biased region" description="Low complexity" evidence="1">
    <location>
        <begin position="23"/>
        <end position="35"/>
    </location>
</feature>
<evidence type="ECO:0000256" key="1">
    <source>
        <dbReference type="SAM" id="MobiDB-lite"/>
    </source>
</evidence>
<name>A0A9N9AKW2_9GLOM</name>
<sequence>MTISSQSSHSIEIDPKLVKTKTQPNSNSQPQVSQSMEIDLTELDFAQTI</sequence>
<feature type="compositionally biased region" description="Polar residues" evidence="1">
    <location>
        <begin position="1"/>
        <end position="10"/>
    </location>
</feature>
<protein>
    <submittedName>
        <fullName evidence="2">7141_t:CDS:1</fullName>
    </submittedName>
</protein>
<evidence type="ECO:0000313" key="3">
    <source>
        <dbReference type="Proteomes" id="UP000789405"/>
    </source>
</evidence>
<comment type="caution">
    <text evidence="2">The sequence shown here is derived from an EMBL/GenBank/DDBJ whole genome shotgun (WGS) entry which is preliminary data.</text>
</comment>